<reference evidence="6 7" key="1">
    <citation type="journal article" date="2018" name="Science">
        <title>The opium poppy genome and morphinan production.</title>
        <authorList>
            <person name="Guo L."/>
            <person name="Winzer T."/>
            <person name="Yang X."/>
            <person name="Li Y."/>
            <person name="Ning Z."/>
            <person name="He Z."/>
            <person name="Teodor R."/>
            <person name="Lu Y."/>
            <person name="Bowser T.A."/>
            <person name="Graham I.A."/>
            <person name="Ye K."/>
        </authorList>
    </citation>
    <scope>NUCLEOTIDE SEQUENCE [LARGE SCALE GENOMIC DNA]</scope>
    <source>
        <strain evidence="7">cv. HN1</strain>
        <tissue evidence="6">Leaves</tissue>
    </source>
</reference>
<dbReference type="Pfam" id="PF02466">
    <property type="entry name" value="Tim17"/>
    <property type="match status" value="1"/>
</dbReference>
<dbReference type="Proteomes" id="UP000316621">
    <property type="component" value="Chromosome 2"/>
</dbReference>
<protein>
    <recommendedName>
        <fullName evidence="8">Mitochondrial import inner membrane translocase subunit TIM22</fullName>
    </recommendedName>
</protein>
<comment type="subcellular location">
    <subcellularLocation>
        <location evidence="1">Membrane</location>
        <topology evidence="1">Multi-pass membrane protein</topology>
    </subcellularLocation>
</comment>
<keyword evidence="2" id="KW-0812">Transmembrane</keyword>
<dbReference type="GO" id="GO:0009941">
    <property type="term" value="C:chloroplast envelope"/>
    <property type="evidence" value="ECO:0007669"/>
    <property type="project" value="TreeGrafter"/>
</dbReference>
<dbReference type="AlphaFoldDB" id="A0A4Y7IPI2"/>
<dbReference type="GO" id="GO:0045039">
    <property type="term" value="P:protein insertion into mitochondrial inner membrane"/>
    <property type="evidence" value="ECO:0007669"/>
    <property type="project" value="InterPro"/>
</dbReference>
<keyword evidence="3" id="KW-1133">Transmembrane helix</keyword>
<keyword evidence="7" id="KW-1185">Reference proteome</keyword>
<evidence type="ECO:0000256" key="1">
    <source>
        <dbReference type="ARBA" id="ARBA00004141"/>
    </source>
</evidence>
<evidence type="ECO:0000256" key="3">
    <source>
        <dbReference type="ARBA" id="ARBA00022989"/>
    </source>
</evidence>
<evidence type="ECO:0000313" key="6">
    <source>
        <dbReference type="EMBL" id="RZC50577.1"/>
    </source>
</evidence>
<dbReference type="Gramene" id="RZC50577">
    <property type="protein sequence ID" value="RZC50577"/>
    <property type="gene ID" value="C5167_019003"/>
</dbReference>
<dbReference type="STRING" id="3469.A0A4Y7IPI2"/>
<dbReference type="PANTHER" id="PTHR14110">
    <property type="entry name" value="MITOCHONDRIAL IMPORT INNER MEMBRANE TRANSLOCASE SUBUNIT TIM22"/>
    <property type="match status" value="1"/>
</dbReference>
<dbReference type="OMA" id="NRDANDM"/>
<dbReference type="GO" id="GO:0045036">
    <property type="term" value="P:protein targeting to chloroplast"/>
    <property type="evidence" value="ECO:0007669"/>
    <property type="project" value="TreeGrafter"/>
</dbReference>
<accession>A0A4Y7IPI2</accession>
<dbReference type="InterPro" id="IPR039175">
    <property type="entry name" value="TIM22"/>
</dbReference>
<organism evidence="6 7">
    <name type="scientific">Papaver somniferum</name>
    <name type="common">Opium poppy</name>
    <dbReference type="NCBI Taxonomy" id="3469"/>
    <lineage>
        <taxon>Eukaryota</taxon>
        <taxon>Viridiplantae</taxon>
        <taxon>Streptophyta</taxon>
        <taxon>Embryophyta</taxon>
        <taxon>Tracheophyta</taxon>
        <taxon>Spermatophyta</taxon>
        <taxon>Magnoliopsida</taxon>
        <taxon>Ranunculales</taxon>
        <taxon>Papaveraceae</taxon>
        <taxon>Papaveroideae</taxon>
        <taxon>Papaver</taxon>
    </lineage>
</organism>
<sequence length="207" mass="22033">MAMVDSPNPDIDYESDSNENPSYPSDALVPSSSPTTICLTRFAGDSAAGAVMGSIFGYGQGLFQKKGFKGSFSVAGSNAKTFALLSGVHSLVVCLLKQIRGKDDVHNSGVAGCCTGLALSFPGTPQALFQSCLTFGAFSYVMEYINKPQRAMALTFPSSKIQRSGVIQRSDVLAPLTLALPNELKEGFSYFCQSLKKHRPGPHPTSY</sequence>
<dbReference type="OrthoDB" id="1913277at2759"/>
<name>A0A4Y7IPI2_PAPSO</name>
<dbReference type="GO" id="GO:0008320">
    <property type="term" value="F:protein transmembrane transporter activity"/>
    <property type="evidence" value="ECO:0007669"/>
    <property type="project" value="TreeGrafter"/>
</dbReference>
<dbReference type="GO" id="GO:0042721">
    <property type="term" value="C:TIM22 mitochondrial import inner membrane insertion complex"/>
    <property type="evidence" value="ECO:0007669"/>
    <property type="project" value="InterPro"/>
</dbReference>
<keyword evidence="4" id="KW-0472">Membrane</keyword>
<evidence type="ECO:0008006" key="8">
    <source>
        <dbReference type="Google" id="ProtNLM"/>
    </source>
</evidence>
<evidence type="ECO:0000313" key="7">
    <source>
        <dbReference type="Proteomes" id="UP000316621"/>
    </source>
</evidence>
<evidence type="ECO:0000256" key="2">
    <source>
        <dbReference type="ARBA" id="ARBA00022692"/>
    </source>
</evidence>
<gene>
    <name evidence="6" type="ORF">C5167_019003</name>
</gene>
<dbReference type="PANTHER" id="PTHR14110:SF1">
    <property type="entry name" value="CHLOROPLASTIC IMPORT INNER MEMBRANE TRANSLOCASE SUBUNIT TIM22-2-RELATED"/>
    <property type="match status" value="1"/>
</dbReference>
<feature type="region of interest" description="Disordered" evidence="5">
    <location>
        <begin position="1"/>
        <end position="30"/>
    </location>
</feature>
<evidence type="ECO:0000256" key="4">
    <source>
        <dbReference type="ARBA" id="ARBA00023136"/>
    </source>
</evidence>
<dbReference type="EMBL" id="CM010716">
    <property type="protein sequence ID" value="RZC50577.1"/>
    <property type="molecule type" value="Genomic_DNA"/>
</dbReference>
<proteinExistence type="predicted"/>
<evidence type="ECO:0000256" key="5">
    <source>
        <dbReference type="SAM" id="MobiDB-lite"/>
    </source>
</evidence>